<evidence type="ECO:0000313" key="3">
    <source>
        <dbReference type="Proteomes" id="UP001140949"/>
    </source>
</evidence>
<feature type="compositionally biased region" description="Basic and acidic residues" evidence="1">
    <location>
        <begin position="99"/>
        <end position="115"/>
    </location>
</feature>
<name>A0AAX6FH65_IRIPA</name>
<gene>
    <name evidence="2" type="ORF">M6B38_134010</name>
</gene>
<feature type="region of interest" description="Disordered" evidence="1">
    <location>
        <begin position="58"/>
        <end position="82"/>
    </location>
</feature>
<dbReference type="AlphaFoldDB" id="A0AAX6FH65"/>
<feature type="region of interest" description="Disordered" evidence="1">
    <location>
        <begin position="99"/>
        <end position="140"/>
    </location>
</feature>
<dbReference type="Proteomes" id="UP001140949">
    <property type="component" value="Unassembled WGS sequence"/>
</dbReference>
<reference evidence="2" key="1">
    <citation type="journal article" date="2023" name="GigaByte">
        <title>Genome assembly of the bearded iris, Iris pallida Lam.</title>
        <authorList>
            <person name="Bruccoleri R.E."/>
            <person name="Oakeley E.J."/>
            <person name="Faust A.M.E."/>
            <person name="Altorfer M."/>
            <person name="Dessus-Babus S."/>
            <person name="Burckhardt D."/>
            <person name="Oertli M."/>
            <person name="Naumann U."/>
            <person name="Petersen F."/>
            <person name="Wong J."/>
        </authorList>
    </citation>
    <scope>NUCLEOTIDE SEQUENCE</scope>
    <source>
        <strain evidence="2">GSM-AAB239-AS_SAM_17_03QT</strain>
    </source>
</reference>
<evidence type="ECO:0000256" key="1">
    <source>
        <dbReference type="SAM" id="MobiDB-lite"/>
    </source>
</evidence>
<reference evidence="2" key="2">
    <citation type="submission" date="2023-04" db="EMBL/GenBank/DDBJ databases">
        <authorList>
            <person name="Bruccoleri R.E."/>
            <person name="Oakeley E.J."/>
            <person name="Faust A.-M."/>
            <person name="Dessus-Babus S."/>
            <person name="Altorfer M."/>
            <person name="Burckhardt D."/>
            <person name="Oertli M."/>
            <person name="Naumann U."/>
            <person name="Petersen F."/>
            <person name="Wong J."/>
        </authorList>
    </citation>
    <scope>NUCLEOTIDE SEQUENCE</scope>
    <source>
        <strain evidence="2">GSM-AAB239-AS_SAM_17_03QT</strain>
        <tissue evidence="2">Leaf</tissue>
    </source>
</reference>
<dbReference type="EMBL" id="JANAVB010028818">
    <property type="protein sequence ID" value="KAJ6815593.1"/>
    <property type="molecule type" value="Genomic_DNA"/>
</dbReference>
<sequence length="140" mass="16542">MAPFGLWRTLVCRDENDIPRLTVPNSFHLHTEERGLVKERQFLVQILEKQIEDEKARVPKANPYPYTTDYPVIPPKPQPKQCTKPEAFQLESLVRHEEKMQRKQENKVGERRGTKEIVQSTTHIERRPYSTARKRKEASH</sequence>
<protein>
    <submittedName>
        <fullName evidence="2">Protein TPX2</fullName>
    </submittedName>
</protein>
<organism evidence="2 3">
    <name type="scientific">Iris pallida</name>
    <name type="common">Sweet iris</name>
    <dbReference type="NCBI Taxonomy" id="29817"/>
    <lineage>
        <taxon>Eukaryota</taxon>
        <taxon>Viridiplantae</taxon>
        <taxon>Streptophyta</taxon>
        <taxon>Embryophyta</taxon>
        <taxon>Tracheophyta</taxon>
        <taxon>Spermatophyta</taxon>
        <taxon>Magnoliopsida</taxon>
        <taxon>Liliopsida</taxon>
        <taxon>Asparagales</taxon>
        <taxon>Iridaceae</taxon>
        <taxon>Iridoideae</taxon>
        <taxon>Irideae</taxon>
        <taxon>Iris</taxon>
    </lineage>
</organism>
<proteinExistence type="predicted"/>
<comment type="caution">
    <text evidence="2">The sequence shown here is derived from an EMBL/GenBank/DDBJ whole genome shotgun (WGS) entry which is preliminary data.</text>
</comment>
<evidence type="ECO:0000313" key="2">
    <source>
        <dbReference type="EMBL" id="KAJ6815593.1"/>
    </source>
</evidence>
<accession>A0AAX6FH65</accession>
<keyword evidence="3" id="KW-1185">Reference proteome</keyword>